<sequence>MGSLTIRIDNEAPIKGLEDRAHMSGRTVEAEAEAVPASVVRPAAPDRTDLFARMEALRALTAGTQQTPSEILLRELRDER</sequence>
<organism evidence="1 2">
    <name type="scientific">Niveispirillum cyanobacteriorum</name>
    <dbReference type="NCBI Taxonomy" id="1612173"/>
    <lineage>
        <taxon>Bacteria</taxon>
        <taxon>Pseudomonadati</taxon>
        <taxon>Pseudomonadota</taxon>
        <taxon>Alphaproteobacteria</taxon>
        <taxon>Rhodospirillales</taxon>
        <taxon>Azospirillaceae</taxon>
        <taxon>Niveispirillum</taxon>
    </lineage>
</organism>
<evidence type="ECO:0000313" key="2">
    <source>
        <dbReference type="Proteomes" id="UP000234752"/>
    </source>
</evidence>
<reference evidence="1 2" key="1">
    <citation type="submission" date="2017-12" db="EMBL/GenBank/DDBJ databases">
        <title>Genomes of bacteria within cyanobacterial aggregates.</title>
        <authorList>
            <person name="Cai H."/>
        </authorList>
    </citation>
    <scope>NUCLEOTIDE SEQUENCE [LARGE SCALE GENOMIC DNA]</scope>
    <source>
        <strain evidence="1 2">TH16</strain>
    </source>
</reference>
<dbReference type="RefSeq" id="WP_102112651.1">
    <property type="nucleotide sequence ID" value="NZ_BMGN01000008.1"/>
</dbReference>
<dbReference type="AlphaFoldDB" id="A0A2K9ND22"/>
<gene>
    <name evidence="1" type="ORF">C0V82_12595</name>
</gene>
<dbReference type="KEGG" id="ncb:C0V82_12595"/>
<evidence type="ECO:0000313" key="1">
    <source>
        <dbReference type="EMBL" id="AUN30989.1"/>
    </source>
</evidence>
<protein>
    <submittedName>
        <fullName evidence="1">Uncharacterized protein</fullName>
    </submittedName>
</protein>
<dbReference type="Proteomes" id="UP000234752">
    <property type="component" value="Chromosome eg_1"/>
</dbReference>
<keyword evidence="2" id="KW-1185">Reference proteome</keyword>
<dbReference type="EMBL" id="CP025611">
    <property type="protein sequence ID" value="AUN30989.1"/>
    <property type="molecule type" value="Genomic_DNA"/>
</dbReference>
<proteinExistence type="predicted"/>
<name>A0A2K9ND22_9PROT</name>
<dbReference type="OrthoDB" id="2389872at2"/>
<accession>A0A2K9ND22</accession>